<dbReference type="PROSITE" id="PS50088">
    <property type="entry name" value="ANK_REPEAT"/>
    <property type="match status" value="2"/>
</dbReference>
<dbReference type="AlphaFoldDB" id="A0A2B7XPY1"/>
<keyword evidence="5" id="KW-1185">Reference proteome</keyword>
<dbReference type="OrthoDB" id="341259at2759"/>
<dbReference type="Gene3D" id="1.25.40.20">
    <property type="entry name" value="Ankyrin repeat-containing domain"/>
    <property type="match status" value="1"/>
</dbReference>
<sequence length="546" mass="61480">MHLYELPQELFLHVIEHLVQSIGIVKALRLRLVDKKFEAAMIYMVCTVRALDITNLTVYRFYDSMSPPIRAKFLLAGSRSKKAYDTAIYSAIAWVNSELDLLTQPTEELGLKQHHMIAEAVAQVGNRRMYQLYSEQKKAYERTKRQNLLCGAVVVGSLSAVKAVMARWDSRYLGVNRKSYYFGRPLHVAAAWGHLELVQYFLDNGADPRLIVGRAPNDDDWRPNIEHVCLWSRHVYQSPDGTPLRAAALSGHEDIVRLLLKPEYRLPISSPEYYRAILAAARGGYMNIIGLLLEAADKNLEDLGDFRQQMLFEAVRHNQEPVVRILLDNGTDVNALPYLPRRSHGTALHIAAAHNRTEIIRLLLDRGASQETECPWPNTSFPIDKAAQNGHEEAVELLLERGSSFVRALASAASGGQVHLVQSLMRKGIDIHMPDPGRGCKHITIGMEALNQAIAAQNLSIIAILVNAGVPINPEGPDAVVKPHESLSRHFTCVQDFTEKFLASLGGRVNQSYPFYIKPSYDHWSNSSREKEIYVDEVSWEWVGKY</sequence>
<dbReference type="SUPFAM" id="SSF48403">
    <property type="entry name" value="Ankyrin repeat"/>
    <property type="match status" value="2"/>
</dbReference>
<dbReference type="PANTHER" id="PTHR24173">
    <property type="entry name" value="ANKYRIN REPEAT CONTAINING"/>
    <property type="match status" value="1"/>
</dbReference>
<reference evidence="4 5" key="1">
    <citation type="submission" date="2017-10" db="EMBL/GenBank/DDBJ databases">
        <title>Comparative genomics in systemic dimorphic fungi from Ajellomycetaceae.</title>
        <authorList>
            <person name="Munoz J.F."/>
            <person name="Mcewen J.G."/>
            <person name="Clay O.K."/>
            <person name="Cuomo C.A."/>
        </authorList>
    </citation>
    <scope>NUCLEOTIDE SEQUENCE [LARGE SCALE GENOMIC DNA]</scope>
    <source>
        <strain evidence="4 5">UAMH7299</strain>
    </source>
</reference>
<evidence type="ECO:0000256" key="3">
    <source>
        <dbReference type="PROSITE-ProRule" id="PRU00023"/>
    </source>
</evidence>
<evidence type="ECO:0000256" key="1">
    <source>
        <dbReference type="ARBA" id="ARBA00022737"/>
    </source>
</evidence>
<evidence type="ECO:0000313" key="5">
    <source>
        <dbReference type="Proteomes" id="UP000224634"/>
    </source>
</evidence>
<feature type="repeat" description="ANK" evidence="3">
    <location>
        <begin position="343"/>
        <end position="369"/>
    </location>
</feature>
<dbReference type="InterPro" id="IPR036770">
    <property type="entry name" value="Ankyrin_rpt-contain_sf"/>
</dbReference>
<proteinExistence type="predicted"/>
<dbReference type="Pfam" id="PF00023">
    <property type="entry name" value="Ank"/>
    <property type="match status" value="1"/>
</dbReference>
<dbReference type="PROSITE" id="PS50297">
    <property type="entry name" value="ANK_REP_REGION"/>
    <property type="match status" value="2"/>
</dbReference>
<dbReference type="InterPro" id="IPR002110">
    <property type="entry name" value="Ankyrin_rpt"/>
</dbReference>
<organism evidence="4 5">
    <name type="scientific">Polytolypa hystricis (strain UAMH7299)</name>
    <dbReference type="NCBI Taxonomy" id="1447883"/>
    <lineage>
        <taxon>Eukaryota</taxon>
        <taxon>Fungi</taxon>
        <taxon>Dikarya</taxon>
        <taxon>Ascomycota</taxon>
        <taxon>Pezizomycotina</taxon>
        <taxon>Eurotiomycetes</taxon>
        <taxon>Eurotiomycetidae</taxon>
        <taxon>Onygenales</taxon>
        <taxon>Onygenales incertae sedis</taxon>
        <taxon>Polytolypa</taxon>
    </lineage>
</organism>
<dbReference type="Pfam" id="PF12796">
    <property type="entry name" value="Ank_2"/>
    <property type="match status" value="2"/>
</dbReference>
<protein>
    <submittedName>
        <fullName evidence="4">Uncharacterized protein</fullName>
    </submittedName>
</protein>
<keyword evidence="1" id="KW-0677">Repeat</keyword>
<feature type="repeat" description="ANK" evidence="3">
    <location>
        <begin position="185"/>
        <end position="207"/>
    </location>
</feature>
<dbReference type="EMBL" id="PDNA01000138">
    <property type="protein sequence ID" value="PGH11025.1"/>
    <property type="molecule type" value="Genomic_DNA"/>
</dbReference>
<gene>
    <name evidence="4" type="ORF">AJ80_07301</name>
</gene>
<dbReference type="PRINTS" id="PR01415">
    <property type="entry name" value="ANKYRIN"/>
</dbReference>
<dbReference type="Proteomes" id="UP000224634">
    <property type="component" value="Unassembled WGS sequence"/>
</dbReference>
<dbReference type="STRING" id="1447883.A0A2B7XPY1"/>
<keyword evidence="2 3" id="KW-0040">ANK repeat</keyword>
<evidence type="ECO:0000256" key="2">
    <source>
        <dbReference type="ARBA" id="ARBA00023043"/>
    </source>
</evidence>
<dbReference type="PANTHER" id="PTHR24173:SF74">
    <property type="entry name" value="ANKYRIN REPEAT DOMAIN-CONTAINING PROTEIN 16"/>
    <property type="match status" value="1"/>
</dbReference>
<comment type="caution">
    <text evidence="4">The sequence shown here is derived from an EMBL/GenBank/DDBJ whole genome shotgun (WGS) entry which is preliminary data.</text>
</comment>
<dbReference type="SMART" id="SM00248">
    <property type="entry name" value="ANK"/>
    <property type="match status" value="8"/>
</dbReference>
<accession>A0A2B7XPY1</accession>
<name>A0A2B7XPY1_POLH7</name>
<evidence type="ECO:0000313" key="4">
    <source>
        <dbReference type="EMBL" id="PGH11025.1"/>
    </source>
</evidence>